<protein>
    <submittedName>
        <fullName evidence="1">Uncharacterized protein</fullName>
    </submittedName>
</protein>
<gene>
    <name evidence="1" type="ORF">WICPIJ_006197</name>
</gene>
<dbReference type="AlphaFoldDB" id="A0A9P8Q265"/>
<dbReference type="EMBL" id="JAEUBG010003391">
    <property type="protein sequence ID" value="KAH3682858.1"/>
    <property type="molecule type" value="Genomic_DNA"/>
</dbReference>
<dbReference type="Proteomes" id="UP000774326">
    <property type="component" value="Unassembled WGS sequence"/>
</dbReference>
<organism evidence="1 2">
    <name type="scientific">Wickerhamomyces pijperi</name>
    <name type="common">Yeast</name>
    <name type="synonym">Pichia pijperi</name>
    <dbReference type="NCBI Taxonomy" id="599730"/>
    <lineage>
        <taxon>Eukaryota</taxon>
        <taxon>Fungi</taxon>
        <taxon>Dikarya</taxon>
        <taxon>Ascomycota</taxon>
        <taxon>Saccharomycotina</taxon>
        <taxon>Saccharomycetes</taxon>
        <taxon>Phaffomycetales</taxon>
        <taxon>Wickerhamomycetaceae</taxon>
        <taxon>Wickerhamomyces</taxon>
    </lineage>
</organism>
<evidence type="ECO:0000313" key="2">
    <source>
        <dbReference type="Proteomes" id="UP000774326"/>
    </source>
</evidence>
<keyword evidence="2" id="KW-1185">Reference proteome</keyword>
<reference evidence="1" key="1">
    <citation type="journal article" date="2021" name="Open Biol.">
        <title>Shared evolutionary footprints suggest mitochondrial oxidative damage underlies multiple complex I losses in fungi.</title>
        <authorList>
            <person name="Schikora-Tamarit M.A."/>
            <person name="Marcet-Houben M."/>
            <person name="Nosek J."/>
            <person name="Gabaldon T."/>
        </authorList>
    </citation>
    <scope>NUCLEOTIDE SEQUENCE</scope>
    <source>
        <strain evidence="1">CBS2887</strain>
    </source>
</reference>
<reference evidence="1" key="2">
    <citation type="submission" date="2021-01" db="EMBL/GenBank/DDBJ databases">
        <authorList>
            <person name="Schikora-Tamarit M.A."/>
        </authorList>
    </citation>
    <scope>NUCLEOTIDE SEQUENCE</scope>
    <source>
        <strain evidence="1">CBS2887</strain>
    </source>
</reference>
<sequence length="133" mass="14855">MEILIQCPEWRSDHVQFTFVVVEFSLVDQRIDLNTTGTKDGGVFQLVKQDTISTTPPFLPLTWDQACWISLTKILSSDFLRASLPWMDLISSKVAVASRDKSVALPHNEISANSVNNKAEVSSSTWPTLEDNS</sequence>
<proteinExistence type="predicted"/>
<evidence type="ECO:0000313" key="1">
    <source>
        <dbReference type="EMBL" id="KAH3682858.1"/>
    </source>
</evidence>
<name>A0A9P8Q265_WICPI</name>
<accession>A0A9P8Q265</accession>
<comment type="caution">
    <text evidence="1">The sequence shown here is derived from an EMBL/GenBank/DDBJ whole genome shotgun (WGS) entry which is preliminary data.</text>
</comment>